<feature type="region of interest" description="Disordered" evidence="1">
    <location>
        <begin position="21"/>
        <end position="42"/>
    </location>
</feature>
<feature type="compositionally biased region" description="Low complexity" evidence="1">
    <location>
        <begin position="55"/>
        <end position="65"/>
    </location>
</feature>
<protein>
    <submittedName>
        <fullName evidence="2">TRS1</fullName>
    </submittedName>
</protein>
<dbReference type="Pfam" id="PF02393">
    <property type="entry name" value="US22"/>
    <property type="match status" value="1"/>
</dbReference>
<name>A0A0F7G9K3_9BETA</name>
<feature type="compositionally biased region" description="Basic residues" evidence="1">
    <location>
        <begin position="387"/>
        <end position="398"/>
    </location>
</feature>
<reference evidence="2 3" key="2">
    <citation type="journal article" date="2015" name="Genome Announc.">
        <title>Complete Genome Sequences of Mandrillus leucophaeus and Papio ursinus Cytomegaloviruses.</title>
        <authorList>
            <person name="Blewett E.L."/>
            <person name="Sherrod C.J."/>
            <person name="Texier J.R."/>
            <person name="Conrad T.M."/>
            <person name="Dittmer D.P."/>
        </authorList>
    </citation>
    <scope>NUCLEOTIDE SEQUENCE [LARGE SCALE GENOMIC DNA]</scope>
    <source>
        <strain evidence="2">OCOM4-52</strain>
    </source>
</reference>
<accession>A0A0F7G9K3</accession>
<reference evidence="2 3" key="1">
    <citation type="journal article" date="2001" name="Arch. Virol.">
        <title>Isolation and characterization of an endogenous cytomegalovirus (BaCMV) from baboons.</title>
        <authorList>
            <person name="Blewett E.L."/>
            <person name="White G."/>
            <person name="Saliki J.T."/>
            <person name="Eberle R."/>
        </authorList>
    </citation>
    <scope>NUCLEOTIDE SEQUENCE [LARGE SCALE GENOMIC DNA]</scope>
    <source>
        <strain evidence="2">OCOM4-52</strain>
    </source>
</reference>
<evidence type="ECO:0000313" key="2">
    <source>
        <dbReference type="EMBL" id="AKG51573.1"/>
    </source>
</evidence>
<evidence type="ECO:0000313" key="3">
    <source>
        <dbReference type="Proteomes" id="UP000171701"/>
    </source>
</evidence>
<feature type="region of interest" description="Disordered" evidence="1">
    <location>
        <begin position="662"/>
        <end position="686"/>
    </location>
</feature>
<proteinExistence type="predicted"/>
<feature type="region of interest" description="Disordered" evidence="1">
    <location>
        <begin position="364"/>
        <end position="431"/>
    </location>
</feature>
<keyword evidence="3" id="KW-1185">Reference proteome</keyword>
<dbReference type="Proteomes" id="UP000171701">
    <property type="component" value="Segment"/>
</dbReference>
<dbReference type="OrthoDB" id="4261at10239"/>
<feature type="region of interest" description="Disordered" evidence="1">
    <location>
        <begin position="55"/>
        <end position="79"/>
    </location>
</feature>
<organism evidence="2 3">
    <name type="scientific">Papiine betaherpesvirus 4</name>
    <dbReference type="NCBI Taxonomy" id="2560624"/>
    <lineage>
        <taxon>Viruses</taxon>
        <taxon>Duplodnaviria</taxon>
        <taxon>Heunggongvirae</taxon>
        <taxon>Peploviricota</taxon>
        <taxon>Herviviricetes</taxon>
        <taxon>Herpesvirales</taxon>
        <taxon>Orthoherpesviridae</taxon>
        <taxon>Betaherpesvirinae</taxon>
        <taxon>Cytomegalovirus</taxon>
        <taxon>Cytomegalovirus papiinebeta4</taxon>
    </lineage>
</organism>
<evidence type="ECO:0000256" key="1">
    <source>
        <dbReference type="SAM" id="MobiDB-lite"/>
    </source>
</evidence>
<dbReference type="InterPro" id="IPR003360">
    <property type="entry name" value="US22-like"/>
</dbReference>
<sequence>MSGHRPPRAWSQKRYAGLSCSPSAQSGLLPPPPRHWHPGNFAHNMDMSSLAAALPATNPAPTSAPMHNPPHAPGAPTAHAPCTAAQQQLLTQVPAQRHALTRDEFLVMASAWSGCFLANSTSRATRRWCQRESGQLLPLGKPCGYYALVTPRAQMRDVGATDLRQLSPTDDWIVLMATIVHEVCPEPGQSPTLCHHEGLFMAVASRFRVFLFDLPRMTLHLVAADADEFFRYGFGDCCRLYVCSVLPPLTTQPPDVVELLTRSWPTPAAAAAAINHTAGGQTVHLETPGRLPQPWLLTTCWEELERWDPFRKWSYPGSIVAAVRNYIIQRLCCTCHLLGVVTTSPWLHTIKEWSAAKNNYYATRSRGPGGGVGRRPPDVQGVETATVKRRPKSNKGRHGAPGAQHQQQPHAGAQKSPAKATQAKQSEVDEDGLLTASHPMIMVVVIMDELGSIFGYCTQDGLIYPLAEDLSHFLRVGLLNVLTIGRIATTDDQAAMRMIPDRDPLVWERPRADALYLWPRSGGGPHDLPSQLSFLMRSGRWRSQPIGECGGEGYKPQTSSPDEDGWRARDAQALGLPPNAGCDTPLSDQAQLSLALRNDNRYWKLCSAPEEDENPGEDGHFNELPYTTWAPTDYNPQWNHPPTAFGANTIVSRRMCHYHARAGRPHRRPLPVQPSDRDPSHYPMYTSDGDLVVQF</sequence>
<feature type="compositionally biased region" description="Low complexity" evidence="1">
    <location>
        <begin position="400"/>
        <end position="414"/>
    </location>
</feature>
<dbReference type="KEGG" id="vg:24284826"/>
<dbReference type="EMBL" id="KR351281">
    <property type="protein sequence ID" value="AKG51573.1"/>
    <property type="molecule type" value="Genomic_DNA"/>
</dbReference>